<proteinExistence type="predicted"/>
<reference evidence="2" key="2">
    <citation type="submission" date="2025-08" db="UniProtKB">
        <authorList>
            <consortium name="RefSeq"/>
        </authorList>
    </citation>
    <scope>IDENTIFICATION</scope>
    <source>
        <tissue evidence="2">Leaf</tissue>
    </source>
</reference>
<evidence type="ECO:0000313" key="1">
    <source>
        <dbReference type="Proteomes" id="UP000790787"/>
    </source>
</evidence>
<protein>
    <submittedName>
        <fullName evidence="2">BZIP transcription factor 44-like</fullName>
    </submittedName>
</protein>
<dbReference type="Proteomes" id="UP000790787">
    <property type="component" value="Chromosome 21"/>
</dbReference>
<gene>
    <name evidence="2" type="primary">LOC142175150</name>
</gene>
<name>A0AC58TKS2_TOBAC</name>
<evidence type="ECO:0000313" key="2">
    <source>
        <dbReference type="RefSeq" id="XP_075097827.1"/>
    </source>
</evidence>
<sequence length="127" mass="15011">MDQRKHKRMISNRESAKWSRMKKQKHFDDLTAQVNQLREENNQIVINILYVLTQFQMNVEAENLILRAQIAELSHRMQSLNEIINCVNSSNLNSAAAIHEKEEYVSYLELDDFLNPWNLLQVNHSVM</sequence>
<organism evidence="1 2">
    <name type="scientific">Nicotiana tabacum</name>
    <name type="common">Common tobacco</name>
    <dbReference type="NCBI Taxonomy" id="4097"/>
    <lineage>
        <taxon>Eukaryota</taxon>
        <taxon>Viridiplantae</taxon>
        <taxon>Streptophyta</taxon>
        <taxon>Embryophyta</taxon>
        <taxon>Tracheophyta</taxon>
        <taxon>Spermatophyta</taxon>
        <taxon>Magnoliopsida</taxon>
        <taxon>eudicotyledons</taxon>
        <taxon>Gunneridae</taxon>
        <taxon>Pentapetalae</taxon>
        <taxon>asterids</taxon>
        <taxon>lamiids</taxon>
        <taxon>Solanales</taxon>
        <taxon>Solanaceae</taxon>
        <taxon>Nicotianoideae</taxon>
        <taxon>Nicotianeae</taxon>
        <taxon>Nicotiana</taxon>
    </lineage>
</organism>
<dbReference type="RefSeq" id="XP_075097827.1">
    <property type="nucleotide sequence ID" value="XM_075241726.1"/>
</dbReference>
<keyword evidence="1" id="KW-1185">Reference proteome</keyword>
<accession>A0AC58TKS2</accession>
<reference evidence="1" key="1">
    <citation type="journal article" date="2014" name="Nat. Commun.">
        <title>The tobacco genome sequence and its comparison with those of tomato and potato.</title>
        <authorList>
            <person name="Sierro N."/>
            <person name="Battey J.N."/>
            <person name="Ouadi S."/>
            <person name="Bakaher N."/>
            <person name="Bovet L."/>
            <person name="Willig A."/>
            <person name="Goepfert S."/>
            <person name="Peitsch M.C."/>
            <person name="Ivanov N.V."/>
        </authorList>
    </citation>
    <scope>NUCLEOTIDE SEQUENCE [LARGE SCALE GENOMIC DNA]</scope>
</reference>